<dbReference type="CDD" id="cd03143">
    <property type="entry name" value="A4_beta-galactosidase_middle_domain"/>
    <property type="match status" value="1"/>
</dbReference>
<feature type="binding site" evidence="8">
    <location>
        <position position="134"/>
    </location>
    <ligand>
        <name>substrate</name>
    </ligand>
</feature>
<comment type="catalytic activity">
    <reaction evidence="1 6">
        <text>Hydrolysis of terminal non-reducing beta-D-galactose residues in beta-D-galactosides.</text>
        <dbReference type="EC" id="3.2.1.23"/>
    </reaction>
</comment>
<evidence type="ECO:0000313" key="12">
    <source>
        <dbReference type="EMBL" id="PYI39063.1"/>
    </source>
</evidence>
<evidence type="ECO:0000256" key="5">
    <source>
        <dbReference type="ARBA" id="ARBA00023295"/>
    </source>
</evidence>
<evidence type="ECO:0000313" key="13">
    <source>
        <dbReference type="Proteomes" id="UP000247980"/>
    </source>
</evidence>
<protein>
    <recommendedName>
        <fullName evidence="3 6">Beta-galactosidase</fullName>
        <shortName evidence="6">Beta-gal</shortName>
        <ecNumber evidence="3 6">3.2.1.23</ecNumber>
    </recommendedName>
</protein>
<dbReference type="Proteomes" id="UP000247980">
    <property type="component" value="Unassembled WGS sequence"/>
</dbReference>
<dbReference type="Gene3D" id="2.60.40.1180">
    <property type="entry name" value="Golgi alpha-mannosidase II"/>
    <property type="match status" value="1"/>
</dbReference>
<dbReference type="GO" id="GO:0004565">
    <property type="term" value="F:beta-galactosidase activity"/>
    <property type="evidence" value="ECO:0007669"/>
    <property type="project" value="UniProtKB-EC"/>
</dbReference>
<comment type="caution">
    <text evidence="12">The sequence shown here is derived from an EMBL/GenBank/DDBJ whole genome shotgun (WGS) entry which is preliminary data.</text>
</comment>
<dbReference type="Gene3D" id="3.40.50.880">
    <property type="match status" value="1"/>
</dbReference>
<dbReference type="EMBL" id="QJVC01000004">
    <property type="protein sequence ID" value="PYI39063.1"/>
    <property type="molecule type" value="Genomic_DNA"/>
</dbReference>
<dbReference type="GO" id="GO:0006012">
    <property type="term" value="P:galactose metabolic process"/>
    <property type="evidence" value="ECO:0007669"/>
    <property type="project" value="InterPro"/>
</dbReference>
<reference evidence="12 13" key="1">
    <citation type="submission" date="2018-05" db="EMBL/GenBank/DDBJ databases">
        <title>Genetic diversity of glacier-inhabiting Cryobacterium bacteria in China and description of Cryobacterium mengkeensis sp. nov. and Arthrobacter glacialis sp. nov.</title>
        <authorList>
            <person name="Liu Q."/>
            <person name="Xin Y.-H."/>
        </authorList>
    </citation>
    <scope>NUCLEOTIDE SEQUENCE [LARGE SCALE GENOMIC DNA]</scope>
    <source>
        <strain evidence="12 13">B7</strain>
    </source>
</reference>
<dbReference type="RefSeq" id="WP_110484626.1">
    <property type="nucleotide sequence ID" value="NZ_QJVC01000004.1"/>
</dbReference>
<evidence type="ECO:0000256" key="8">
    <source>
        <dbReference type="PIRSR" id="PIRSR001084-2"/>
    </source>
</evidence>
<feature type="binding site" evidence="8">
    <location>
        <position position="339"/>
    </location>
    <ligand>
        <name>substrate</name>
    </ligand>
</feature>
<dbReference type="SUPFAM" id="SSF51445">
    <property type="entry name" value="(Trans)glycosidases"/>
    <property type="match status" value="1"/>
</dbReference>
<name>A0A2V5IXM6_9MICC</name>
<dbReference type="InterPro" id="IPR013739">
    <property type="entry name" value="Beta_galactosidase_C"/>
</dbReference>
<evidence type="ECO:0000256" key="2">
    <source>
        <dbReference type="ARBA" id="ARBA00005940"/>
    </source>
</evidence>
<dbReference type="InterPro" id="IPR017853">
    <property type="entry name" value="GH"/>
</dbReference>
<dbReference type="SUPFAM" id="SSF52317">
    <property type="entry name" value="Class I glutamine amidotransferase-like"/>
    <property type="match status" value="1"/>
</dbReference>
<sequence length="684" mass="74562">MPSPTPLSEGTTPDTAAQELRTNRLWEALPGLSYGGDYNPEQWPEQVRQEDLALMQEAGVSALSVGIFSWAWLEPVEGSYDFTWLDEVMDNLAATGIKVALATATAAPPAWLVRKHPEILPVTAEGSTLGPGSRRHYSPSSAIYRQYAAKMTRALAERYKDHPALALWHVDNELGCHVSEFYGPEDTAAFQAWLSRRYGTIEALNEAWGTAFWSQRYSCFEEILTPRPAPTTLNPTQQLDFQRFSSWALIDFYSMLAEVIREVTPLVPTTTNLMASSATKSMDYFDWAKKLDVIANDHYLVAADTERHIELAFSADLTRGIAGGKPWILMEHSTSAVNWQPRNMTKNPGEMARNSLAHVARGSDAVMFFQWRQSKQGSEKFHSAMVPHAGTNTRVWREVVELGASLKALSEVQGAEVESRTAIVFDYEAWWASELDSHPSTDVKYLELLRAFHRSLFLRGITADLVHPSANLDGYDLVIVATLYTVTDAAASNIAAAAERGATVLISYFSGIVDENDAVRLGGYPGAFRDLLGVTVEEFHPLPENSTVSLDAGWSGRIWSEHVHLTGAEAKVSFTEAPLTGVPAVTRHAVGTGAAWYLATFPDATGLESLLDSLIAESGVRAPAMAAAGVELSRRSHADGRSYLFAINHNVTEAAVSAQGTELISGTPFNGTVPAGAVAVIAEG</sequence>
<dbReference type="OrthoDB" id="9800974at2"/>
<dbReference type="InterPro" id="IPR029062">
    <property type="entry name" value="Class_I_gatase-like"/>
</dbReference>
<proteinExistence type="inferred from homology"/>
<organism evidence="12 13">
    <name type="scientific">Arthrobacter psychrolactophilus</name>
    <dbReference type="NCBI Taxonomy" id="92442"/>
    <lineage>
        <taxon>Bacteria</taxon>
        <taxon>Bacillati</taxon>
        <taxon>Actinomycetota</taxon>
        <taxon>Actinomycetes</taxon>
        <taxon>Micrococcales</taxon>
        <taxon>Micrococcaceae</taxon>
        <taxon>Arthrobacter</taxon>
    </lineage>
</organism>
<dbReference type="Pfam" id="PF02449">
    <property type="entry name" value="Glyco_hydro_42"/>
    <property type="match status" value="1"/>
</dbReference>
<evidence type="ECO:0000256" key="4">
    <source>
        <dbReference type="ARBA" id="ARBA00022801"/>
    </source>
</evidence>
<dbReference type="InterPro" id="IPR013780">
    <property type="entry name" value="Glyco_hydro_b"/>
</dbReference>
<evidence type="ECO:0000256" key="7">
    <source>
        <dbReference type="PIRSR" id="PIRSR001084-1"/>
    </source>
</evidence>
<dbReference type="PANTHER" id="PTHR36447">
    <property type="entry name" value="BETA-GALACTOSIDASE GANA"/>
    <property type="match status" value="1"/>
</dbReference>
<evidence type="ECO:0000256" key="3">
    <source>
        <dbReference type="ARBA" id="ARBA00012756"/>
    </source>
</evidence>
<feature type="active site" description="Proton donor" evidence="7">
    <location>
        <position position="173"/>
    </location>
</feature>
<evidence type="ECO:0000259" key="10">
    <source>
        <dbReference type="Pfam" id="PF08532"/>
    </source>
</evidence>
<dbReference type="Pfam" id="PF08533">
    <property type="entry name" value="Glyco_hydro_42C"/>
    <property type="match status" value="1"/>
</dbReference>
<feature type="active site" description="Nucleophile" evidence="7">
    <location>
        <position position="331"/>
    </location>
</feature>
<dbReference type="InterPro" id="IPR013738">
    <property type="entry name" value="Beta_galactosidase_Trimer"/>
</dbReference>
<keyword evidence="13" id="KW-1185">Reference proteome</keyword>
<feature type="domain" description="Beta-galactosidase trimerisation" evidence="10">
    <location>
        <begin position="420"/>
        <end position="620"/>
    </location>
</feature>
<feature type="domain" description="Beta-galactosidase C-terminal" evidence="11">
    <location>
        <begin position="629"/>
        <end position="681"/>
    </location>
</feature>
<feature type="domain" description="Glycoside hydrolase family 42 N-terminal" evidence="9">
    <location>
        <begin position="37"/>
        <end position="408"/>
    </location>
</feature>
<dbReference type="Gene3D" id="3.20.20.80">
    <property type="entry name" value="Glycosidases"/>
    <property type="match status" value="1"/>
</dbReference>
<evidence type="ECO:0000256" key="1">
    <source>
        <dbReference type="ARBA" id="ARBA00001412"/>
    </source>
</evidence>
<dbReference type="GO" id="GO:0009341">
    <property type="term" value="C:beta-galactosidase complex"/>
    <property type="evidence" value="ECO:0007669"/>
    <property type="project" value="InterPro"/>
</dbReference>
<feature type="binding site" evidence="8">
    <location>
        <position position="172"/>
    </location>
    <ligand>
        <name>substrate</name>
    </ligand>
</feature>
<dbReference type="InterPro" id="IPR003476">
    <property type="entry name" value="Glyco_hydro_42"/>
</dbReference>
<accession>A0A2V5IXM6</accession>
<dbReference type="EC" id="3.2.1.23" evidence="3 6"/>
<gene>
    <name evidence="12" type="ORF">CVS30_07055</name>
</gene>
<keyword evidence="4 6" id="KW-0378">Hydrolase</keyword>
<dbReference type="Pfam" id="PF08532">
    <property type="entry name" value="Glyco_hydro_42M"/>
    <property type="match status" value="1"/>
</dbReference>
<comment type="similarity">
    <text evidence="2 6">Belongs to the glycosyl hydrolase 42 family.</text>
</comment>
<evidence type="ECO:0000259" key="11">
    <source>
        <dbReference type="Pfam" id="PF08533"/>
    </source>
</evidence>
<dbReference type="PANTHER" id="PTHR36447:SF1">
    <property type="entry name" value="BETA-GALACTOSIDASE GANA"/>
    <property type="match status" value="1"/>
</dbReference>
<evidence type="ECO:0000256" key="6">
    <source>
        <dbReference type="PIRNR" id="PIRNR001084"/>
    </source>
</evidence>
<dbReference type="InterPro" id="IPR013529">
    <property type="entry name" value="Glyco_hydro_42_N"/>
</dbReference>
<keyword evidence="5 6" id="KW-0326">Glycosidase</keyword>
<evidence type="ECO:0000259" key="9">
    <source>
        <dbReference type="Pfam" id="PF02449"/>
    </source>
</evidence>
<dbReference type="PIRSF" id="PIRSF001084">
    <property type="entry name" value="B-galactosidase"/>
    <property type="match status" value="1"/>
</dbReference>
<dbReference type="AlphaFoldDB" id="A0A2V5IXM6"/>